<reference evidence="2 3" key="1">
    <citation type="journal article" date="2022" name="Allergy">
        <title>Genome assembly and annotation of Periplaneta americana reveal a comprehensive cockroach allergen profile.</title>
        <authorList>
            <person name="Wang L."/>
            <person name="Xiong Q."/>
            <person name="Saelim N."/>
            <person name="Wang L."/>
            <person name="Nong W."/>
            <person name="Wan A.T."/>
            <person name="Shi M."/>
            <person name="Liu X."/>
            <person name="Cao Q."/>
            <person name="Hui J.H.L."/>
            <person name="Sookrung N."/>
            <person name="Leung T.F."/>
            <person name="Tungtrongchitr A."/>
            <person name="Tsui S.K.W."/>
        </authorList>
    </citation>
    <scope>NUCLEOTIDE SEQUENCE [LARGE SCALE GENOMIC DNA]</scope>
    <source>
        <strain evidence="2">PWHHKU_190912</strain>
    </source>
</reference>
<evidence type="ECO:0000256" key="1">
    <source>
        <dbReference type="SAM" id="MobiDB-lite"/>
    </source>
</evidence>
<sequence length="123" mass="14312">MESESKERQKHGRVSDAPKKMRNQTHETGKNCVCSRLKCFEKISKSERQTNIKHFNGLSNRDSQNSHLSGLMKVNFIKLRRSRKDQDESDLSNHSYTYNVPIKRVQEESICYKGFIALHSITP</sequence>
<proteinExistence type="predicted"/>
<evidence type="ECO:0000313" key="2">
    <source>
        <dbReference type="EMBL" id="KAJ4425418.1"/>
    </source>
</evidence>
<accession>A0ABQ8RUS4</accession>
<dbReference type="Proteomes" id="UP001148838">
    <property type="component" value="Unassembled WGS sequence"/>
</dbReference>
<organism evidence="2 3">
    <name type="scientific">Periplaneta americana</name>
    <name type="common">American cockroach</name>
    <name type="synonym">Blatta americana</name>
    <dbReference type="NCBI Taxonomy" id="6978"/>
    <lineage>
        <taxon>Eukaryota</taxon>
        <taxon>Metazoa</taxon>
        <taxon>Ecdysozoa</taxon>
        <taxon>Arthropoda</taxon>
        <taxon>Hexapoda</taxon>
        <taxon>Insecta</taxon>
        <taxon>Pterygota</taxon>
        <taxon>Neoptera</taxon>
        <taxon>Polyneoptera</taxon>
        <taxon>Dictyoptera</taxon>
        <taxon>Blattodea</taxon>
        <taxon>Blattoidea</taxon>
        <taxon>Blattidae</taxon>
        <taxon>Blattinae</taxon>
        <taxon>Periplaneta</taxon>
    </lineage>
</organism>
<feature type="region of interest" description="Disordered" evidence="1">
    <location>
        <begin position="1"/>
        <end position="28"/>
    </location>
</feature>
<dbReference type="EMBL" id="JAJSOF020000043">
    <property type="protein sequence ID" value="KAJ4425418.1"/>
    <property type="molecule type" value="Genomic_DNA"/>
</dbReference>
<keyword evidence="3" id="KW-1185">Reference proteome</keyword>
<evidence type="ECO:0000313" key="3">
    <source>
        <dbReference type="Proteomes" id="UP001148838"/>
    </source>
</evidence>
<name>A0ABQ8RUS4_PERAM</name>
<protein>
    <submittedName>
        <fullName evidence="2">Uncharacterized protein</fullName>
    </submittedName>
</protein>
<comment type="caution">
    <text evidence="2">The sequence shown here is derived from an EMBL/GenBank/DDBJ whole genome shotgun (WGS) entry which is preliminary data.</text>
</comment>
<gene>
    <name evidence="2" type="ORF">ANN_28033</name>
</gene>